<proteinExistence type="predicted"/>
<dbReference type="EMBL" id="LR796427">
    <property type="protein sequence ID" value="CAB4143962.1"/>
    <property type="molecule type" value="Genomic_DNA"/>
</dbReference>
<sequence>MVLIREDEFNELRKEVHETELNIKEESVYKPKELTNEQKDFLDATKRNSEQEFIGLTKENLVPIGDKLLVKVAVQTKTEGNIYVPTANRDVSKGNALVKYCEIIKISPKLKKELAETIPELTEGWRCKFNVNLALSIANGACLVEKDENYVYNYYTVGIGLIDYVYPPTV</sequence>
<dbReference type="PROSITE" id="PS00681">
    <property type="entry name" value="CHAPERONINS_CPN10"/>
    <property type="match status" value="1"/>
</dbReference>
<dbReference type="InterPro" id="IPR018369">
    <property type="entry name" value="Chaprnonin_Cpn10_CS"/>
</dbReference>
<gene>
    <name evidence="1" type="ORF">UFOVP455_14</name>
</gene>
<accession>A0A6J5MCE0</accession>
<reference evidence="1" key="1">
    <citation type="submission" date="2020-04" db="EMBL/GenBank/DDBJ databases">
        <authorList>
            <person name="Chiriac C."/>
            <person name="Salcher M."/>
            <person name="Ghai R."/>
            <person name="Kavagutti S V."/>
        </authorList>
    </citation>
    <scope>NUCLEOTIDE SEQUENCE</scope>
</reference>
<dbReference type="GO" id="GO:0005524">
    <property type="term" value="F:ATP binding"/>
    <property type="evidence" value="ECO:0007669"/>
    <property type="project" value="InterPro"/>
</dbReference>
<name>A0A6J5MCE0_9CAUD</name>
<dbReference type="GO" id="GO:0006457">
    <property type="term" value="P:protein folding"/>
    <property type="evidence" value="ECO:0007669"/>
    <property type="project" value="InterPro"/>
</dbReference>
<dbReference type="SMR" id="A0A6J5MCE0"/>
<protein>
    <submittedName>
        <fullName evidence="1">Uncharacterized protein</fullName>
    </submittedName>
</protein>
<evidence type="ECO:0000313" key="1">
    <source>
        <dbReference type="EMBL" id="CAB4143962.1"/>
    </source>
</evidence>
<organism evidence="1">
    <name type="scientific">uncultured Caudovirales phage</name>
    <dbReference type="NCBI Taxonomy" id="2100421"/>
    <lineage>
        <taxon>Viruses</taxon>
        <taxon>Duplodnaviria</taxon>
        <taxon>Heunggongvirae</taxon>
        <taxon>Uroviricota</taxon>
        <taxon>Caudoviricetes</taxon>
        <taxon>Peduoviridae</taxon>
        <taxon>Maltschvirus</taxon>
        <taxon>Maltschvirus maltsch</taxon>
    </lineage>
</organism>